<dbReference type="Gene3D" id="1.10.287.630">
    <property type="entry name" value="Helix hairpin bin"/>
    <property type="match status" value="1"/>
</dbReference>
<evidence type="ECO:0000256" key="16">
    <source>
        <dbReference type="SAM" id="MobiDB-lite"/>
    </source>
</evidence>
<dbReference type="GO" id="GO:0044877">
    <property type="term" value="F:protein-containing complex binding"/>
    <property type="evidence" value="ECO:0007669"/>
    <property type="project" value="TreeGrafter"/>
</dbReference>
<keyword evidence="8" id="KW-0142">cGMP-binding</keyword>
<dbReference type="GO" id="GO:0005222">
    <property type="term" value="F:intracellularly cAMP-activated cation channel activity"/>
    <property type="evidence" value="ECO:0007669"/>
    <property type="project" value="TreeGrafter"/>
</dbReference>
<proteinExistence type="predicted"/>
<comment type="catalytic activity">
    <reaction evidence="15">
        <text>Na(+)(in) = Na(+)(out)</text>
        <dbReference type="Rhea" id="RHEA:34963"/>
        <dbReference type="ChEBI" id="CHEBI:29101"/>
    </reaction>
</comment>
<dbReference type="GO" id="GO:0005223">
    <property type="term" value="F:intracellularly cGMP-activated cation channel activity"/>
    <property type="evidence" value="ECO:0007669"/>
    <property type="project" value="TreeGrafter"/>
</dbReference>
<dbReference type="Gene3D" id="2.60.120.10">
    <property type="entry name" value="Jelly Rolls"/>
    <property type="match status" value="1"/>
</dbReference>
<keyword evidence="6" id="KW-0547">Nucleotide-binding</keyword>
<feature type="domain" description="Cyclic nucleotide-binding" evidence="18">
    <location>
        <begin position="506"/>
        <end position="625"/>
    </location>
</feature>
<keyword evidence="9" id="KW-0406">Ion transport</keyword>
<dbReference type="STRING" id="1965070.A0A443R188"/>
<evidence type="ECO:0000256" key="10">
    <source>
        <dbReference type="ARBA" id="ARBA00023136"/>
    </source>
</evidence>
<feature type="compositionally biased region" description="Low complexity" evidence="16">
    <location>
        <begin position="676"/>
        <end position="686"/>
    </location>
</feature>
<comment type="caution">
    <text evidence="19">The sequence shown here is derived from an EMBL/GenBank/DDBJ whole genome shotgun (WGS) entry which is preliminary data.</text>
</comment>
<keyword evidence="13" id="KW-0844">Vision</keyword>
<evidence type="ECO:0000256" key="9">
    <source>
        <dbReference type="ARBA" id="ARBA00023065"/>
    </source>
</evidence>
<evidence type="ECO:0000256" key="6">
    <source>
        <dbReference type="ARBA" id="ARBA00022741"/>
    </source>
</evidence>
<keyword evidence="11" id="KW-1071">Ligand-gated ion channel</keyword>
<keyword evidence="12" id="KW-0407">Ion channel</keyword>
<dbReference type="GO" id="GO:0005886">
    <property type="term" value="C:plasma membrane"/>
    <property type="evidence" value="ECO:0007669"/>
    <property type="project" value="TreeGrafter"/>
</dbReference>
<dbReference type="SUPFAM" id="SSF81324">
    <property type="entry name" value="Voltage-gated potassium channels"/>
    <property type="match status" value="1"/>
</dbReference>
<reference evidence="19 20" key="1">
    <citation type="journal article" date="2018" name="Gigascience">
        <title>Genomes of trombidid mites reveal novel predicted allergens and laterally-transferred genes associated with secondary metabolism.</title>
        <authorList>
            <person name="Dong X."/>
            <person name="Chaisiri K."/>
            <person name="Xia D."/>
            <person name="Armstrong S.D."/>
            <person name="Fang Y."/>
            <person name="Donnelly M.J."/>
            <person name="Kadowaki T."/>
            <person name="McGarry J.W."/>
            <person name="Darby A.C."/>
            <person name="Makepeace B.L."/>
        </authorList>
    </citation>
    <scope>NUCLEOTIDE SEQUENCE [LARGE SCALE GENOMIC DNA]</scope>
    <source>
        <strain evidence="19">UoL-WK</strain>
    </source>
</reference>
<feature type="region of interest" description="Disordered" evidence="16">
    <location>
        <begin position="59"/>
        <end position="80"/>
    </location>
</feature>
<accession>A0A443R188</accession>
<dbReference type="CDD" id="cd00038">
    <property type="entry name" value="CAP_ED"/>
    <property type="match status" value="1"/>
</dbReference>
<keyword evidence="4" id="KW-0716">Sensory transduction</keyword>
<keyword evidence="5 17" id="KW-0812">Transmembrane</keyword>
<dbReference type="Pfam" id="PF00027">
    <property type="entry name" value="cNMP_binding"/>
    <property type="match status" value="1"/>
</dbReference>
<keyword evidence="2" id="KW-0813">Transport</keyword>
<evidence type="ECO:0000313" key="19">
    <source>
        <dbReference type="EMBL" id="RWS09034.1"/>
    </source>
</evidence>
<gene>
    <name evidence="19" type="ORF">B4U79_14161</name>
</gene>
<evidence type="ECO:0000256" key="8">
    <source>
        <dbReference type="ARBA" id="ARBA00022992"/>
    </source>
</evidence>
<evidence type="ECO:0000256" key="2">
    <source>
        <dbReference type="ARBA" id="ARBA00022448"/>
    </source>
</evidence>
<feature type="region of interest" description="Disordered" evidence="16">
    <location>
        <begin position="676"/>
        <end position="696"/>
    </location>
</feature>
<dbReference type="Proteomes" id="UP000285301">
    <property type="component" value="Unassembled WGS sequence"/>
</dbReference>
<feature type="region of interest" description="Disordered" evidence="16">
    <location>
        <begin position="1"/>
        <end position="21"/>
    </location>
</feature>
<evidence type="ECO:0000256" key="12">
    <source>
        <dbReference type="ARBA" id="ARBA00023303"/>
    </source>
</evidence>
<keyword evidence="10 17" id="KW-0472">Membrane</keyword>
<dbReference type="SMART" id="SM00100">
    <property type="entry name" value="cNMP"/>
    <property type="match status" value="1"/>
</dbReference>
<sequence>MIYREDSSSKNHSRDSHHEITVRSRHLLPRSLSWDEISESSNEKLHVSHESTKIRCQSAKTPQRHYEEEKSGIKAKNEVESGRNDAIRCIPILCIEEDGKQVEFDVHNSPNSSYIIQKLRLLIHAFAERAQKIKMKISRPLSAPPSPTSEQSDILPRESTIIYKEDWQTDDKSELSCWQEIIQRIAERKIGVFDPQSYVYIIWLFFVCLAFLFNAYGILLRTVFPYQTNDNLPMLLALDYICDAIYVIDIILFKSRLKYTEEGHLVENPKFTRRHYFKTSMFVFDCVSLLPLDILYIFFGPNIFLRLPRLLKIQTFWEFFNRVDVVAKSPYAMRVIKTLIYMTFLIHLNAGAYYAVSKYEGFDANEWVYNNKGNAYIRCFYFAFRTATSISGKMVKPTNNLEYLFMVNSWLNGVFVFAFLIGQIRDIVSTATQNKQQFRQIMNQTIRHMNNLNLPQDLQKRVRLWLNYTWEQQRMNDGKILEILPVKMKTDIAMNVHYKILSKVQLFQGCERMVLRDLVVKLKPVLFLPNDFICRKGEIGHEMYIINEGIVQVLDDSGSVLATLSEGSVFGEISVLGLPGCSRRMADVRSLGFSNLFMLSKADLWDTLRNYPEAQKILRQKARRAMKERQGEKETSDEIDAESVIKDSERPSTPRLMQAVIQIVSPESKCAKILSRSRSPSIARSSNGMSLTPSVTHNTLSPSSFISSESSEFAGNSGEQITKAKISHSVGSSITDLDVISEIMSNIPKQKVS</sequence>
<keyword evidence="20" id="KW-1185">Reference proteome</keyword>
<dbReference type="FunFam" id="1.10.287.70:FF:000072">
    <property type="entry name" value="Cyclic nucleotide gated channel beta 3"/>
    <property type="match status" value="1"/>
</dbReference>
<dbReference type="InterPro" id="IPR014710">
    <property type="entry name" value="RmlC-like_jellyroll"/>
</dbReference>
<evidence type="ECO:0000256" key="17">
    <source>
        <dbReference type="SAM" id="Phobius"/>
    </source>
</evidence>
<evidence type="ECO:0000256" key="5">
    <source>
        <dbReference type="ARBA" id="ARBA00022692"/>
    </source>
</evidence>
<evidence type="ECO:0000256" key="1">
    <source>
        <dbReference type="ARBA" id="ARBA00004141"/>
    </source>
</evidence>
<dbReference type="SUPFAM" id="SSF51206">
    <property type="entry name" value="cAMP-binding domain-like"/>
    <property type="match status" value="1"/>
</dbReference>
<feature type="transmembrane region" description="Helical" evidence="17">
    <location>
        <begin position="280"/>
        <end position="299"/>
    </location>
</feature>
<evidence type="ECO:0000256" key="13">
    <source>
        <dbReference type="ARBA" id="ARBA00023305"/>
    </source>
</evidence>
<organism evidence="19 20">
    <name type="scientific">Dinothrombium tinctorium</name>
    <dbReference type="NCBI Taxonomy" id="1965070"/>
    <lineage>
        <taxon>Eukaryota</taxon>
        <taxon>Metazoa</taxon>
        <taxon>Ecdysozoa</taxon>
        <taxon>Arthropoda</taxon>
        <taxon>Chelicerata</taxon>
        <taxon>Arachnida</taxon>
        <taxon>Acari</taxon>
        <taxon>Acariformes</taxon>
        <taxon>Trombidiformes</taxon>
        <taxon>Prostigmata</taxon>
        <taxon>Anystina</taxon>
        <taxon>Parasitengona</taxon>
        <taxon>Trombidioidea</taxon>
        <taxon>Trombidiidae</taxon>
        <taxon>Dinothrombium</taxon>
    </lineage>
</organism>
<dbReference type="InterPro" id="IPR005821">
    <property type="entry name" value="Ion_trans_dom"/>
</dbReference>
<dbReference type="PANTHER" id="PTHR45638:SF1">
    <property type="entry name" value="CYCLIC NUCLEOTIDE-GATED ION CHANNEL SUBUNIT B, ISOFORM A"/>
    <property type="match status" value="1"/>
</dbReference>
<dbReference type="Pfam" id="PF00520">
    <property type="entry name" value="Ion_trans"/>
    <property type="match status" value="1"/>
</dbReference>
<feature type="region of interest" description="Disordered" evidence="16">
    <location>
        <begin position="625"/>
        <end position="651"/>
    </location>
</feature>
<dbReference type="FunFam" id="2.60.120.10:FF:000020">
    <property type="entry name" value="Cyclic nucleotide-gated channel beta 3"/>
    <property type="match status" value="1"/>
</dbReference>
<dbReference type="InterPro" id="IPR000595">
    <property type="entry name" value="cNMP-bd_dom"/>
</dbReference>
<keyword evidence="7 17" id="KW-1133">Transmembrane helix</keyword>
<dbReference type="Gene3D" id="1.10.287.70">
    <property type="match status" value="1"/>
</dbReference>
<dbReference type="AlphaFoldDB" id="A0A443R188"/>
<dbReference type="PANTHER" id="PTHR45638">
    <property type="entry name" value="CYCLIC NUCLEOTIDE-GATED CATION CHANNEL SUBUNIT A"/>
    <property type="match status" value="1"/>
</dbReference>
<comment type="catalytic activity">
    <reaction evidence="14">
        <text>K(+)(in) = K(+)(out)</text>
        <dbReference type="Rhea" id="RHEA:29463"/>
        <dbReference type="ChEBI" id="CHEBI:29103"/>
    </reaction>
</comment>
<protein>
    <recommendedName>
        <fullName evidence="18">Cyclic nucleotide-binding domain-containing protein</fullName>
    </recommendedName>
</protein>
<dbReference type="FunFam" id="1.10.287.630:FF:000001">
    <property type="entry name" value="Cyclic nucleotide-gated channel alpha 3"/>
    <property type="match status" value="1"/>
</dbReference>
<dbReference type="OrthoDB" id="421226at2759"/>
<name>A0A443R188_9ACAR</name>
<keyword evidence="3" id="KW-0140">cGMP</keyword>
<dbReference type="GO" id="GO:0030553">
    <property type="term" value="F:cGMP binding"/>
    <property type="evidence" value="ECO:0007669"/>
    <property type="project" value="UniProtKB-KW"/>
</dbReference>
<feature type="transmembrane region" description="Helical" evidence="17">
    <location>
        <begin position="232"/>
        <end position="253"/>
    </location>
</feature>
<dbReference type="PROSITE" id="PS50042">
    <property type="entry name" value="CNMP_BINDING_3"/>
    <property type="match status" value="1"/>
</dbReference>
<feature type="compositionally biased region" description="Basic and acidic residues" evidence="16">
    <location>
        <begin position="625"/>
        <end position="636"/>
    </location>
</feature>
<evidence type="ECO:0000256" key="14">
    <source>
        <dbReference type="ARBA" id="ARBA00034430"/>
    </source>
</evidence>
<dbReference type="GO" id="GO:0007601">
    <property type="term" value="P:visual perception"/>
    <property type="evidence" value="ECO:0007669"/>
    <property type="project" value="UniProtKB-KW"/>
</dbReference>
<evidence type="ECO:0000256" key="4">
    <source>
        <dbReference type="ARBA" id="ARBA00022606"/>
    </source>
</evidence>
<dbReference type="InterPro" id="IPR050866">
    <property type="entry name" value="CNG_cation_channel"/>
</dbReference>
<dbReference type="InterPro" id="IPR018488">
    <property type="entry name" value="cNMP-bd_CS"/>
</dbReference>
<feature type="transmembrane region" description="Helical" evidence="17">
    <location>
        <begin position="198"/>
        <end position="220"/>
    </location>
</feature>
<feature type="compositionally biased region" description="Basic and acidic residues" evidence="16">
    <location>
        <begin position="64"/>
        <end position="80"/>
    </location>
</feature>
<dbReference type="InterPro" id="IPR018490">
    <property type="entry name" value="cNMP-bd_dom_sf"/>
</dbReference>
<evidence type="ECO:0000259" key="18">
    <source>
        <dbReference type="PROSITE" id="PS50042"/>
    </source>
</evidence>
<feature type="compositionally biased region" description="Polar residues" evidence="16">
    <location>
        <begin position="687"/>
        <end position="696"/>
    </location>
</feature>
<dbReference type="PROSITE" id="PS00888">
    <property type="entry name" value="CNMP_BINDING_1"/>
    <property type="match status" value="1"/>
</dbReference>
<dbReference type="GO" id="GO:0017071">
    <property type="term" value="C:intracellular cyclic nucleotide activated cation channel complex"/>
    <property type="evidence" value="ECO:0007669"/>
    <property type="project" value="TreeGrafter"/>
</dbReference>
<evidence type="ECO:0000256" key="15">
    <source>
        <dbReference type="ARBA" id="ARBA00036239"/>
    </source>
</evidence>
<evidence type="ECO:0000256" key="7">
    <source>
        <dbReference type="ARBA" id="ARBA00022989"/>
    </source>
</evidence>
<evidence type="ECO:0000256" key="11">
    <source>
        <dbReference type="ARBA" id="ARBA00023286"/>
    </source>
</evidence>
<comment type="subcellular location">
    <subcellularLocation>
        <location evidence="1">Membrane</location>
        <topology evidence="1">Multi-pass membrane protein</topology>
    </subcellularLocation>
</comment>
<dbReference type="EMBL" id="NCKU01002678">
    <property type="protein sequence ID" value="RWS09034.1"/>
    <property type="molecule type" value="Genomic_DNA"/>
</dbReference>
<evidence type="ECO:0000256" key="3">
    <source>
        <dbReference type="ARBA" id="ARBA00022535"/>
    </source>
</evidence>
<evidence type="ECO:0000313" key="20">
    <source>
        <dbReference type="Proteomes" id="UP000285301"/>
    </source>
</evidence>